<evidence type="ECO:0000313" key="2">
    <source>
        <dbReference type="EMBL" id="PTH79929.1"/>
    </source>
</evidence>
<evidence type="ECO:0000256" key="1">
    <source>
        <dbReference type="SAM" id="Coils"/>
    </source>
</evidence>
<gene>
    <name evidence="2" type="ORF">DAA48_16840</name>
</gene>
<proteinExistence type="predicted"/>
<name>A0A2T4MZB0_AERVE</name>
<comment type="caution">
    <text evidence="2">The sequence shown here is derived from an EMBL/GenBank/DDBJ whole genome shotgun (WGS) entry which is preliminary data.</text>
</comment>
<sequence length="151" mass="16613">MSYSKFAQGIVDVAKSTRSKDAIREEIERVKNACESKQEYILSMGYAVHYADNKTDDKHAKDCITHIFGAMKFSKDVGHATEIAANANGCRINTLAPHIKDMIARNNDVDALVNELMGAVYYANTGNEQSLILRLTESGTRNLSADVGLAR</sequence>
<dbReference type="AlphaFoldDB" id="A0A2T4MZB0"/>
<feature type="coiled-coil region" evidence="1">
    <location>
        <begin position="13"/>
        <end position="40"/>
    </location>
</feature>
<evidence type="ECO:0000313" key="3">
    <source>
        <dbReference type="Proteomes" id="UP000241986"/>
    </source>
</evidence>
<dbReference type="Proteomes" id="UP000241986">
    <property type="component" value="Unassembled WGS sequence"/>
</dbReference>
<dbReference type="EMBL" id="PZKL01000038">
    <property type="protein sequence ID" value="PTH79929.1"/>
    <property type="molecule type" value="Genomic_DNA"/>
</dbReference>
<dbReference type="RefSeq" id="WP_107684098.1">
    <property type="nucleotide sequence ID" value="NZ_PZKL01000038.1"/>
</dbReference>
<organism evidence="2 3">
    <name type="scientific">Aeromonas veronii</name>
    <dbReference type="NCBI Taxonomy" id="654"/>
    <lineage>
        <taxon>Bacteria</taxon>
        <taxon>Pseudomonadati</taxon>
        <taxon>Pseudomonadota</taxon>
        <taxon>Gammaproteobacteria</taxon>
        <taxon>Aeromonadales</taxon>
        <taxon>Aeromonadaceae</taxon>
        <taxon>Aeromonas</taxon>
    </lineage>
</organism>
<keyword evidence="1" id="KW-0175">Coiled coil</keyword>
<reference evidence="2 3" key="1">
    <citation type="submission" date="2018-03" db="EMBL/GenBank/DDBJ databases">
        <title>Aeromonas veronii whole genome sequencing and analysis.</title>
        <authorList>
            <person name="Xie H."/>
            <person name="Liu T."/>
            <person name="Wang K."/>
        </authorList>
    </citation>
    <scope>NUCLEOTIDE SEQUENCE [LARGE SCALE GENOMIC DNA]</scope>
    <source>
        <strain evidence="2 3">XH.VA.1</strain>
    </source>
</reference>
<protein>
    <submittedName>
        <fullName evidence="2">Uncharacterized protein</fullName>
    </submittedName>
</protein>
<accession>A0A2T4MZB0</accession>